<keyword evidence="3" id="KW-0411">Iron-sulfur</keyword>
<reference evidence="5 6" key="1">
    <citation type="journal article" date="2015" name="Microbiome">
        <title>Genomic resolution of linkages in carbon, nitrogen, and sulfur cycling among widespread estuary sediment bacteria.</title>
        <authorList>
            <person name="Baker B.J."/>
            <person name="Lazar C.S."/>
            <person name="Teske A.P."/>
            <person name="Dick G.J."/>
        </authorList>
    </citation>
    <scope>NUCLEOTIDE SEQUENCE [LARGE SCALE GENOMIC DNA]</scope>
    <source>
        <strain evidence="5">DG_54_3</strain>
    </source>
</reference>
<dbReference type="PROSITE" id="PS00198">
    <property type="entry name" value="4FE4S_FER_1"/>
    <property type="match status" value="1"/>
</dbReference>
<dbReference type="Gene3D" id="3.30.70.20">
    <property type="match status" value="1"/>
</dbReference>
<dbReference type="EMBL" id="LIZX01000184">
    <property type="protein sequence ID" value="KPJ64415.1"/>
    <property type="molecule type" value="Genomic_DNA"/>
</dbReference>
<keyword evidence="2" id="KW-0408">Iron</keyword>
<evidence type="ECO:0000256" key="3">
    <source>
        <dbReference type="ARBA" id="ARBA00023014"/>
    </source>
</evidence>
<evidence type="ECO:0000256" key="1">
    <source>
        <dbReference type="ARBA" id="ARBA00022723"/>
    </source>
</evidence>
<dbReference type="GO" id="GO:0051536">
    <property type="term" value="F:iron-sulfur cluster binding"/>
    <property type="evidence" value="ECO:0007669"/>
    <property type="project" value="UniProtKB-KW"/>
</dbReference>
<dbReference type="PROSITE" id="PS51379">
    <property type="entry name" value="4FE4S_FER_2"/>
    <property type="match status" value="2"/>
</dbReference>
<dbReference type="InterPro" id="IPR017900">
    <property type="entry name" value="4Fe4S_Fe_S_CS"/>
</dbReference>
<evidence type="ECO:0000313" key="5">
    <source>
        <dbReference type="EMBL" id="KPJ64415.1"/>
    </source>
</evidence>
<comment type="caution">
    <text evidence="5">The sequence shown here is derived from an EMBL/GenBank/DDBJ whole genome shotgun (WGS) entry which is preliminary data.</text>
</comment>
<dbReference type="Pfam" id="PF12838">
    <property type="entry name" value="Fer4_7"/>
    <property type="match status" value="1"/>
</dbReference>
<evidence type="ECO:0000259" key="4">
    <source>
        <dbReference type="PROSITE" id="PS51379"/>
    </source>
</evidence>
<organism evidence="5 6">
    <name type="scientific">candidate division WOR-1 bacterium DG_54_3</name>
    <dbReference type="NCBI Taxonomy" id="1703775"/>
    <lineage>
        <taxon>Bacteria</taxon>
        <taxon>Bacillati</taxon>
        <taxon>Saganbacteria</taxon>
    </lineage>
</organism>
<proteinExistence type="predicted"/>
<sequence>MLQLDFRLCGECGGCAAVCSLGALELLSSGLRIKHKLCTLCENCVIFCPTGALTIKSVEDKTSPSQAKISDLKNG</sequence>
<dbReference type="Proteomes" id="UP000051861">
    <property type="component" value="Unassembled WGS sequence"/>
</dbReference>
<feature type="domain" description="4Fe-4S ferredoxin-type" evidence="4">
    <location>
        <begin position="1"/>
        <end position="26"/>
    </location>
</feature>
<feature type="domain" description="4Fe-4S ferredoxin-type" evidence="4">
    <location>
        <begin position="29"/>
        <end position="58"/>
    </location>
</feature>
<accession>A0A0S7XQ68</accession>
<name>A0A0S7XQ68_UNCSA</name>
<evidence type="ECO:0000256" key="2">
    <source>
        <dbReference type="ARBA" id="ARBA00023004"/>
    </source>
</evidence>
<dbReference type="AlphaFoldDB" id="A0A0S7XQ68"/>
<evidence type="ECO:0000313" key="6">
    <source>
        <dbReference type="Proteomes" id="UP000051861"/>
    </source>
</evidence>
<keyword evidence="1" id="KW-0479">Metal-binding</keyword>
<dbReference type="InterPro" id="IPR017896">
    <property type="entry name" value="4Fe4S_Fe-S-bd"/>
</dbReference>
<dbReference type="SUPFAM" id="SSF54862">
    <property type="entry name" value="4Fe-4S ferredoxins"/>
    <property type="match status" value="1"/>
</dbReference>
<gene>
    <name evidence="5" type="ORF">AMJ44_12880</name>
</gene>
<protein>
    <recommendedName>
        <fullName evidence="4">4Fe-4S ferredoxin-type domain-containing protein</fullName>
    </recommendedName>
</protein>
<dbReference type="GO" id="GO:0046872">
    <property type="term" value="F:metal ion binding"/>
    <property type="evidence" value="ECO:0007669"/>
    <property type="project" value="UniProtKB-KW"/>
</dbReference>